<dbReference type="EMBL" id="CP045644">
    <property type="protein sequence ID" value="QFZ81906.1"/>
    <property type="molecule type" value="Genomic_DNA"/>
</dbReference>
<dbReference type="Proteomes" id="UP000326780">
    <property type="component" value="Chromosome"/>
</dbReference>
<proteinExistence type="predicted"/>
<evidence type="ECO:0000256" key="1">
    <source>
        <dbReference type="SAM" id="MobiDB-lite"/>
    </source>
</evidence>
<protein>
    <submittedName>
        <fullName evidence="2">Uncharacterized protein</fullName>
    </submittedName>
</protein>
<name>A0A5Q0LXI3_VARPD</name>
<evidence type="ECO:0000313" key="3">
    <source>
        <dbReference type="Proteomes" id="UP000326780"/>
    </source>
</evidence>
<reference evidence="2 3" key="1">
    <citation type="submission" date="2019-10" db="EMBL/GenBank/DDBJ databases">
        <title>Complete genome sequence of Variovorax paradoxus 5C-2.</title>
        <authorList>
            <person name="Gogoleva N.E."/>
            <person name="Balkin A.S."/>
        </authorList>
    </citation>
    <scope>NUCLEOTIDE SEQUENCE [LARGE SCALE GENOMIC DNA]</scope>
    <source>
        <strain evidence="2 3">5C-2</strain>
    </source>
</reference>
<feature type="region of interest" description="Disordered" evidence="1">
    <location>
        <begin position="37"/>
        <end position="70"/>
    </location>
</feature>
<organism evidence="2 3">
    <name type="scientific">Variovorax paradoxus</name>
    <dbReference type="NCBI Taxonomy" id="34073"/>
    <lineage>
        <taxon>Bacteria</taxon>
        <taxon>Pseudomonadati</taxon>
        <taxon>Pseudomonadota</taxon>
        <taxon>Betaproteobacteria</taxon>
        <taxon>Burkholderiales</taxon>
        <taxon>Comamonadaceae</taxon>
        <taxon>Variovorax</taxon>
    </lineage>
</organism>
<accession>A0A5Q0LXI3</accession>
<dbReference type="AlphaFoldDB" id="A0A5Q0LXI3"/>
<gene>
    <name evidence="2" type="ORF">GFK26_03540</name>
</gene>
<sequence length="100" mass="10442">MDELGFWQPGLPLRLIQSTVPTTTTSAAAIKMFKAVPSSSPHPVTRAATAVPPSTGISNGIEQQAAHAPATPKAANKGFFIVSFQSHGTFRALNLKAQAT</sequence>
<evidence type="ECO:0000313" key="2">
    <source>
        <dbReference type="EMBL" id="QFZ81906.1"/>
    </source>
</evidence>